<protein>
    <recommendedName>
        <fullName evidence="10">Shugoshin C-terminal domain-containing protein</fullName>
    </recommendedName>
</protein>
<dbReference type="InterPro" id="IPR038889">
    <property type="entry name" value="Shugoshin1/2"/>
</dbReference>
<proteinExistence type="inferred from homology"/>
<comment type="similarity">
    <text evidence="2">Belongs to the shugoshin family.</text>
</comment>
<feature type="domain" description="Shugoshin C-terminal" evidence="10">
    <location>
        <begin position="6"/>
        <end position="29"/>
    </location>
</feature>
<keyword evidence="4" id="KW-0132">Cell division</keyword>
<dbReference type="OrthoDB" id="5990092at2759"/>
<name>A0A9Q1I603_CONCO</name>
<keyword evidence="7" id="KW-0131">Cell cycle</keyword>
<comment type="subcellular location">
    <subcellularLocation>
        <location evidence="1">Chromosome</location>
        <location evidence="1">Centromere</location>
    </subcellularLocation>
</comment>
<evidence type="ECO:0000313" key="12">
    <source>
        <dbReference type="Proteomes" id="UP001152803"/>
    </source>
</evidence>
<keyword evidence="12" id="KW-1185">Reference proteome</keyword>
<evidence type="ECO:0000256" key="3">
    <source>
        <dbReference type="ARBA" id="ARBA00022454"/>
    </source>
</evidence>
<evidence type="ECO:0000256" key="6">
    <source>
        <dbReference type="ARBA" id="ARBA00023054"/>
    </source>
</evidence>
<evidence type="ECO:0000259" key="10">
    <source>
        <dbReference type="Pfam" id="PF07557"/>
    </source>
</evidence>
<dbReference type="GO" id="GO:0000776">
    <property type="term" value="C:kinetochore"/>
    <property type="evidence" value="ECO:0007669"/>
    <property type="project" value="TreeGrafter"/>
</dbReference>
<evidence type="ECO:0000256" key="2">
    <source>
        <dbReference type="ARBA" id="ARBA00010845"/>
    </source>
</evidence>
<feature type="region of interest" description="Disordered" evidence="9">
    <location>
        <begin position="45"/>
        <end position="70"/>
    </location>
</feature>
<sequence>MDAEHGRVRRRGKGAVSYKEPSINCKMRRGDKFSDTKFLSSPIFKDKKKKKKAHAQKMEIDTRLSFNDTD</sequence>
<feature type="compositionally biased region" description="Basic residues" evidence="9">
    <location>
        <begin position="46"/>
        <end position="55"/>
    </location>
</feature>
<dbReference type="PANTHER" id="PTHR21577:SF3">
    <property type="entry name" value="SHUGOSHIN 1-RELATED"/>
    <property type="match status" value="1"/>
</dbReference>
<dbReference type="EMBL" id="JAFJMO010000003">
    <property type="protein sequence ID" value="KAJ8283036.1"/>
    <property type="molecule type" value="Genomic_DNA"/>
</dbReference>
<dbReference type="PANTHER" id="PTHR21577">
    <property type="entry name" value="SHUGOSHIN"/>
    <property type="match status" value="1"/>
</dbReference>
<keyword evidence="5" id="KW-0159">Chromosome partition</keyword>
<accession>A0A9Q1I603</accession>
<keyword evidence="6" id="KW-0175">Coiled coil</keyword>
<dbReference type="Pfam" id="PF07557">
    <property type="entry name" value="Shugoshin_C"/>
    <property type="match status" value="1"/>
</dbReference>
<organism evidence="11 12">
    <name type="scientific">Conger conger</name>
    <name type="common">Conger eel</name>
    <name type="synonym">Muraena conger</name>
    <dbReference type="NCBI Taxonomy" id="82655"/>
    <lineage>
        <taxon>Eukaryota</taxon>
        <taxon>Metazoa</taxon>
        <taxon>Chordata</taxon>
        <taxon>Craniata</taxon>
        <taxon>Vertebrata</taxon>
        <taxon>Euteleostomi</taxon>
        <taxon>Actinopterygii</taxon>
        <taxon>Neopterygii</taxon>
        <taxon>Teleostei</taxon>
        <taxon>Anguilliformes</taxon>
        <taxon>Congridae</taxon>
        <taxon>Conger</taxon>
    </lineage>
</organism>
<dbReference type="Proteomes" id="UP001152803">
    <property type="component" value="Unassembled WGS sequence"/>
</dbReference>
<evidence type="ECO:0000256" key="4">
    <source>
        <dbReference type="ARBA" id="ARBA00022618"/>
    </source>
</evidence>
<evidence type="ECO:0000313" key="11">
    <source>
        <dbReference type="EMBL" id="KAJ8283036.1"/>
    </source>
</evidence>
<dbReference type="GO" id="GO:0045132">
    <property type="term" value="P:meiotic chromosome segregation"/>
    <property type="evidence" value="ECO:0007669"/>
    <property type="project" value="InterPro"/>
</dbReference>
<evidence type="ECO:0000256" key="9">
    <source>
        <dbReference type="SAM" id="MobiDB-lite"/>
    </source>
</evidence>
<dbReference type="GO" id="GO:0051301">
    <property type="term" value="P:cell division"/>
    <property type="evidence" value="ECO:0007669"/>
    <property type="project" value="UniProtKB-KW"/>
</dbReference>
<reference evidence="11" key="1">
    <citation type="journal article" date="2023" name="Science">
        <title>Genome structures resolve the early diversification of teleost fishes.</title>
        <authorList>
            <person name="Parey E."/>
            <person name="Louis A."/>
            <person name="Montfort J."/>
            <person name="Bouchez O."/>
            <person name="Roques C."/>
            <person name="Iampietro C."/>
            <person name="Lluch J."/>
            <person name="Castinel A."/>
            <person name="Donnadieu C."/>
            <person name="Desvignes T."/>
            <person name="Floi Bucao C."/>
            <person name="Jouanno E."/>
            <person name="Wen M."/>
            <person name="Mejri S."/>
            <person name="Dirks R."/>
            <person name="Jansen H."/>
            <person name="Henkel C."/>
            <person name="Chen W.J."/>
            <person name="Zahm M."/>
            <person name="Cabau C."/>
            <person name="Klopp C."/>
            <person name="Thompson A.W."/>
            <person name="Robinson-Rechavi M."/>
            <person name="Braasch I."/>
            <person name="Lecointre G."/>
            <person name="Bobe J."/>
            <person name="Postlethwait J.H."/>
            <person name="Berthelot C."/>
            <person name="Roest Crollius H."/>
            <person name="Guiguen Y."/>
        </authorList>
    </citation>
    <scope>NUCLEOTIDE SEQUENCE</scope>
    <source>
        <strain evidence="11">Concon-B</strain>
    </source>
</reference>
<evidence type="ECO:0000256" key="5">
    <source>
        <dbReference type="ARBA" id="ARBA00022829"/>
    </source>
</evidence>
<dbReference type="GO" id="GO:0051177">
    <property type="term" value="P:meiotic sister chromatid cohesion"/>
    <property type="evidence" value="ECO:0007669"/>
    <property type="project" value="TreeGrafter"/>
</dbReference>
<gene>
    <name evidence="11" type="ORF">COCON_G00055550</name>
</gene>
<dbReference type="GO" id="GO:0005634">
    <property type="term" value="C:nucleus"/>
    <property type="evidence" value="ECO:0007669"/>
    <property type="project" value="InterPro"/>
</dbReference>
<comment type="caution">
    <text evidence="11">The sequence shown here is derived from an EMBL/GenBank/DDBJ whole genome shotgun (WGS) entry which is preliminary data.</text>
</comment>
<dbReference type="AlphaFoldDB" id="A0A9Q1I603"/>
<dbReference type="InterPro" id="IPR011515">
    <property type="entry name" value="Shugoshin_C"/>
</dbReference>
<evidence type="ECO:0000256" key="1">
    <source>
        <dbReference type="ARBA" id="ARBA00004584"/>
    </source>
</evidence>
<evidence type="ECO:0000256" key="8">
    <source>
        <dbReference type="ARBA" id="ARBA00023328"/>
    </source>
</evidence>
<evidence type="ECO:0000256" key="7">
    <source>
        <dbReference type="ARBA" id="ARBA00023306"/>
    </source>
</evidence>
<feature type="region of interest" description="Disordered" evidence="9">
    <location>
        <begin position="1"/>
        <end position="20"/>
    </location>
</feature>
<keyword evidence="3" id="KW-0158">Chromosome</keyword>
<keyword evidence="8" id="KW-0137">Centromere</keyword>